<dbReference type="PANTHER" id="PTHR42852">
    <property type="entry name" value="THIOL:DISULFIDE INTERCHANGE PROTEIN DSBE"/>
    <property type="match status" value="1"/>
</dbReference>
<protein>
    <recommendedName>
        <fullName evidence="5">Thioredoxin domain-containing protein</fullName>
    </recommendedName>
</protein>
<dbReference type="OrthoDB" id="9799347at2"/>
<dbReference type="EMBL" id="AWFH01000003">
    <property type="protein sequence ID" value="KCZ64510.1"/>
    <property type="molecule type" value="Genomic_DNA"/>
</dbReference>
<gene>
    <name evidence="6" type="ORF">HY36_13020</name>
</gene>
<evidence type="ECO:0000256" key="1">
    <source>
        <dbReference type="ARBA" id="ARBA00004196"/>
    </source>
</evidence>
<keyword evidence="3" id="KW-1015">Disulfide bond</keyword>
<keyword evidence="4" id="KW-0676">Redox-active center</keyword>
<dbReference type="InterPro" id="IPR036249">
    <property type="entry name" value="Thioredoxin-like_sf"/>
</dbReference>
<dbReference type="InterPro" id="IPR013740">
    <property type="entry name" value="Redoxin"/>
</dbReference>
<evidence type="ECO:0000313" key="6">
    <source>
        <dbReference type="EMBL" id="KCZ64510.1"/>
    </source>
</evidence>
<evidence type="ECO:0000256" key="4">
    <source>
        <dbReference type="ARBA" id="ARBA00023284"/>
    </source>
</evidence>
<reference evidence="6 7" key="1">
    <citation type="journal article" date="2014" name="Antonie Van Leeuwenhoek">
        <title>Hyphomonas beringensis sp. nov. and Hyphomonas chukchiensis sp. nov., isolated from surface seawater of the Bering Sea and Chukchi Sea.</title>
        <authorList>
            <person name="Li C."/>
            <person name="Lai Q."/>
            <person name="Li G."/>
            <person name="Dong C."/>
            <person name="Wang J."/>
            <person name="Liao Y."/>
            <person name="Shao Z."/>
        </authorList>
    </citation>
    <scope>NUCLEOTIDE SEQUENCE [LARGE SCALE GENOMIC DNA]</scope>
    <source>
        <strain evidence="6 7">22II1-22F38</strain>
    </source>
</reference>
<evidence type="ECO:0000256" key="3">
    <source>
        <dbReference type="ARBA" id="ARBA00023157"/>
    </source>
</evidence>
<dbReference type="GO" id="GO:0030313">
    <property type="term" value="C:cell envelope"/>
    <property type="evidence" value="ECO:0007669"/>
    <property type="project" value="UniProtKB-SubCell"/>
</dbReference>
<dbReference type="Pfam" id="PF08534">
    <property type="entry name" value="Redoxin"/>
    <property type="match status" value="1"/>
</dbReference>
<dbReference type="GO" id="GO:0017004">
    <property type="term" value="P:cytochrome complex assembly"/>
    <property type="evidence" value="ECO:0007669"/>
    <property type="project" value="UniProtKB-KW"/>
</dbReference>
<keyword evidence="7" id="KW-1185">Reference proteome</keyword>
<dbReference type="PANTHER" id="PTHR42852:SF6">
    <property type="entry name" value="THIOL:DISULFIDE INTERCHANGE PROTEIN DSBE"/>
    <property type="match status" value="1"/>
</dbReference>
<comment type="caution">
    <text evidence="6">The sequence shown here is derived from an EMBL/GenBank/DDBJ whole genome shotgun (WGS) entry which is preliminary data.</text>
</comment>
<evidence type="ECO:0000259" key="5">
    <source>
        <dbReference type="PROSITE" id="PS51352"/>
    </source>
</evidence>
<dbReference type="RefSeq" id="WP_035548891.1">
    <property type="nucleotide sequence ID" value="NZ_AWFH01000003.1"/>
</dbReference>
<name>A0A059EA88_9PROT</name>
<keyword evidence="2" id="KW-0201">Cytochrome c-type biogenesis</keyword>
<dbReference type="STRING" id="1280948.HY36_13020"/>
<dbReference type="AlphaFoldDB" id="A0A059EA88"/>
<proteinExistence type="predicted"/>
<evidence type="ECO:0000256" key="2">
    <source>
        <dbReference type="ARBA" id="ARBA00022748"/>
    </source>
</evidence>
<organism evidence="6 7">
    <name type="scientific">Hyphomonas atlantica</name>
    <dbReference type="NCBI Taxonomy" id="1280948"/>
    <lineage>
        <taxon>Bacteria</taxon>
        <taxon>Pseudomonadati</taxon>
        <taxon>Pseudomonadota</taxon>
        <taxon>Alphaproteobacteria</taxon>
        <taxon>Hyphomonadales</taxon>
        <taxon>Hyphomonadaceae</taxon>
        <taxon>Hyphomonas</taxon>
    </lineage>
</organism>
<comment type="subcellular location">
    <subcellularLocation>
        <location evidence="1">Cell envelope</location>
    </subcellularLocation>
</comment>
<dbReference type="Proteomes" id="UP000024547">
    <property type="component" value="Unassembled WGS sequence"/>
</dbReference>
<dbReference type="PATRIC" id="fig|1280948.3.peg.842"/>
<dbReference type="PROSITE" id="PS51352">
    <property type="entry name" value="THIOREDOXIN_2"/>
    <property type="match status" value="1"/>
</dbReference>
<sequence length="174" mass="18678">MKRWLAIVPVGALAIFGVVAAGQLINPEKGDFERRLRDAPGIAFQTPDGDPLTFPPSPTGGNIAVNLFASWCAPCEAEHKYIAELSEAYPDQVYGILYKDTLENGQEFLARLGNPYTQIALDPDGQGGLEFGLTGVPETFVISPEGKILDHIQGQLDQTSVKKIGEALKSAPPT</sequence>
<evidence type="ECO:0000313" key="7">
    <source>
        <dbReference type="Proteomes" id="UP000024547"/>
    </source>
</evidence>
<feature type="domain" description="Thioredoxin" evidence="5">
    <location>
        <begin position="33"/>
        <end position="170"/>
    </location>
</feature>
<dbReference type="Gene3D" id="3.40.30.10">
    <property type="entry name" value="Glutaredoxin"/>
    <property type="match status" value="1"/>
</dbReference>
<dbReference type="InterPro" id="IPR013766">
    <property type="entry name" value="Thioredoxin_domain"/>
</dbReference>
<accession>A0A059EA88</accession>
<dbReference type="SUPFAM" id="SSF52833">
    <property type="entry name" value="Thioredoxin-like"/>
    <property type="match status" value="1"/>
</dbReference>
<dbReference type="eggNOG" id="COG0526">
    <property type="taxonomic scope" value="Bacteria"/>
</dbReference>
<dbReference type="InterPro" id="IPR050553">
    <property type="entry name" value="Thioredoxin_ResA/DsbE_sf"/>
</dbReference>
<dbReference type="GO" id="GO:0016491">
    <property type="term" value="F:oxidoreductase activity"/>
    <property type="evidence" value="ECO:0007669"/>
    <property type="project" value="InterPro"/>
</dbReference>